<evidence type="ECO:0000256" key="2">
    <source>
        <dbReference type="ARBA" id="ARBA00005182"/>
    </source>
</evidence>
<protein>
    <recommendedName>
        <fullName evidence="11">Probable alginate O-acetylase</fullName>
        <ecNumber evidence="11">2.3.1.-</ecNumber>
    </recommendedName>
</protein>
<keyword evidence="5 11" id="KW-0808">Transferase</keyword>
<evidence type="ECO:0000256" key="9">
    <source>
        <dbReference type="ARBA" id="ARBA00023136"/>
    </source>
</evidence>
<dbReference type="EMBL" id="JACONV010000015">
    <property type="protein sequence ID" value="MBC3956938.1"/>
    <property type="molecule type" value="Genomic_DNA"/>
</dbReference>
<comment type="similarity">
    <text evidence="3 11">Belongs to the membrane-bound acyltransferase family.</text>
</comment>
<keyword evidence="7 11" id="KW-0016">Alginate biosynthesis</keyword>
<evidence type="ECO:0000256" key="6">
    <source>
        <dbReference type="ARBA" id="ARBA00022692"/>
    </source>
</evidence>
<feature type="transmembrane region" description="Helical" evidence="12">
    <location>
        <begin position="51"/>
        <end position="66"/>
    </location>
</feature>
<keyword evidence="14" id="KW-1185">Reference proteome</keyword>
<dbReference type="PANTHER" id="PTHR13285">
    <property type="entry name" value="ACYLTRANSFERASE"/>
    <property type="match status" value="1"/>
</dbReference>
<evidence type="ECO:0000256" key="3">
    <source>
        <dbReference type="ARBA" id="ARBA00010323"/>
    </source>
</evidence>
<evidence type="ECO:0000256" key="4">
    <source>
        <dbReference type="ARBA" id="ARBA00022475"/>
    </source>
</evidence>
<keyword evidence="10 11" id="KW-0012">Acyltransferase</keyword>
<evidence type="ECO:0000313" key="13">
    <source>
        <dbReference type="EMBL" id="MBC3956938.1"/>
    </source>
</evidence>
<comment type="pathway">
    <text evidence="2 11">Glycan biosynthesis; alginate biosynthesis.</text>
</comment>
<dbReference type="PIRSF" id="PIRSF016636">
    <property type="entry name" value="AlgI_DltB"/>
    <property type="match status" value="1"/>
</dbReference>
<evidence type="ECO:0000256" key="10">
    <source>
        <dbReference type="ARBA" id="ARBA00023315"/>
    </source>
</evidence>
<dbReference type="PANTHER" id="PTHR13285:SF23">
    <property type="entry name" value="TEICHOIC ACID D-ALANYLTRANSFERASE"/>
    <property type="match status" value="1"/>
</dbReference>
<evidence type="ECO:0000256" key="5">
    <source>
        <dbReference type="ARBA" id="ARBA00022679"/>
    </source>
</evidence>
<keyword evidence="4 11" id="KW-1003">Cell membrane</keyword>
<feature type="transmembrane region" description="Helical" evidence="12">
    <location>
        <begin position="441"/>
        <end position="459"/>
    </location>
</feature>
<proteinExistence type="inferred from homology"/>
<reference evidence="13 14" key="1">
    <citation type="submission" date="2020-08" db="EMBL/GenBank/DDBJ databases">
        <title>Putative novel bacterial strains isolated from necrotic wheat leaf tissues caused by Xanthomonas translucens.</title>
        <authorList>
            <person name="Tambong J.T."/>
        </authorList>
    </citation>
    <scope>NUCLEOTIDE SEQUENCE [LARGE SCALE GENOMIC DNA]</scope>
    <source>
        <strain evidence="13 14">DOAB 1067</strain>
    </source>
</reference>
<feature type="transmembrane region" description="Helical" evidence="12">
    <location>
        <begin position="6"/>
        <end position="23"/>
    </location>
</feature>
<keyword evidence="8 12" id="KW-1133">Transmembrane helix</keyword>
<dbReference type="InterPro" id="IPR024194">
    <property type="entry name" value="Ac/AlaTfrase_AlgI/DltB"/>
</dbReference>
<feature type="transmembrane region" description="Helical" evidence="12">
    <location>
        <begin position="411"/>
        <end position="429"/>
    </location>
</feature>
<dbReference type="RefSeq" id="WP_024685707.1">
    <property type="nucleotide sequence ID" value="NZ_JACONV010000015.1"/>
</dbReference>
<feature type="transmembrane region" description="Helical" evidence="12">
    <location>
        <begin position="148"/>
        <end position="168"/>
    </location>
</feature>
<dbReference type="InterPro" id="IPR051085">
    <property type="entry name" value="MB_O-acyltransferase"/>
</dbReference>
<keyword evidence="9 11" id="KW-0472">Membrane</keyword>
<feature type="transmembrane region" description="Helical" evidence="12">
    <location>
        <begin position="78"/>
        <end position="96"/>
    </location>
</feature>
<feature type="transmembrane region" description="Helical" evidence="12">
    <location>
        <begin position="108"/>
        <end position="128"/>
    </location>
</feature>
<dbReference type="InterPro" id="IPR004299">
    <property type="entry name" value="MBOAT_fam"/>
</dbReference>
<evidence type="ECO:0000313" key="14">
    <source>
        <dbReference type="Proteomes" id="UP000660131"/>
    </source>
</evidence>
<gene>
    <name evidence="13" type="ORF">H8S56_18180</name>
</gene>
<comment type="subcellular location">
    <subcellularLocation>
        <location evidence="1">Cell inner membrane</location>
        <topology evidence="1">Multi-pass membrane protein</topology>
    </subcellularLocation>
</comment>
<keyword evidence="11" id="KW-0997">Cell inner membrane</keyword>
<comment type="caution">
    <text evidence="13">The sequence shown here is derived from an EMBL/GenBank/DDBJ whole genome shotgun (WGS) entry which is preliminary data.</text>
</comment>
<dbReference type="Proteomes" id="UP000660131">
    <property type="component" value="Unassembled WGS sequence"/>
</dbReference>
<evidence type="ECO:0000256" key="12">
    <source>
        <dbReference type="SAM" id="Phobius"/>
    </source>
</evidence>
<evidence type="ECO:0000256" key="8">
    <source>
        <dbReference type="ARBA" id="ARBA00022989"/>
    </source>
</evidence>
<dbReference type="InterPro" id="IPR028362">
    <property type="entry name" value="AlgI"/>
</dbReference>
<evidence type="ECO:0000256" key="1">
    <source>
        <dbReference type="ARBA" id="ARBA00004429"/>
    </source>
</evidence>
<dbReference type="Pfam" id="PF03062">
    <property type="entry name" value="MBOAT"/>
    <property type="match status" value="1"/>
</dbReference>
<dbReference type="EC" id="2.3.1.-" evidence="11"/>
<evidence type="ECO:0000256" key="11">
    <source>
        <dbReference type="PIRNR" id="PIRNR016636"/>
    </source>
</evidence>
<evidence type="ECO:0000256" key="7">
    <source>
        <dbReference type="ARBA" id="ARBA00022841"/>
    </source>
</evidence>
<dbReference type="PIRSF" id="PIRSF500217">
    <property type="entry name" value="AlgI"/>
    <property type="match status" value="1"/>
</dbReference>
<feature type="transmembrane region" description="Helical" evidence="12">
    <location>
        <begin position="325"/>
        <end position="342"/>
    </location>
</feature>
<keyword evidence="6 11" id="KW-0812">Transmembrane</keyword>
<organism evidence="13 14">
    <name type="scientific">Pseudomonas triticifolii</name>
    <dbReference type="NCBI Taxonomy" id="2762592"/>
    <lineage>
        <taxon>Bacteria</taxon>
        <taxon>Pseudomonadati</taxon>
        <taxon>Pseudomonadota</taxon>
        <taxon>Gammaproteobacteria</taxon>
        <taxon>Pseudomonadales</taxon>
        <taxon>Pseudomonadaceae</taxon>
        <taxon>Pseudomonas</taxon>
    </lineage>
</organism>
<accession>A0ABR7BID1</accession>
<feature type="transmembrane region" description="Helical" evidence="12">
    <location>
        <begin position="354"/>
        <end position="372"/>
    </location>
</feature>
<name>A0ABR7BID1_9PSED</name>
<sequence length="469" mass="52700">MIFSSYAFLLVFFPLVYLVFLVLRAWRLERAALAMLVVASLVFYGMWSWKYLGLLLGLIVINFVLGKQQVRHRAQAKVWLIVAVVFNLSVLAYFKYAGFFLGFLPESATWHIILPLGISFFTFQKIAWHVDLYQRRLPDTGTVLQYSFFVCFFPQLIAGPIVHARTLFPQISAGWFNRPLTWQLGLCLLTLGLMKKVLLADPLAPGVAMLFDSAQAGHALSAPEVLLAGLSYGLQLYFDFSGYADMAIGLGLMFGIKLPANFRSPYKSASIVEFWRRWHITLSGFLRDYLYIPLGGNRHGRLRANGNLLITMLLGGLWHGAGWQFILWGGVHGALLVINHYWRHLSRWRLPRLIAVPLTLLVVMLAWIPFRADSLTTSLHMFQGLTDWRLGGAFDLSQLLTEVATMQVVKTLPWVCAALLVLVLVTPGSRRLSLKLGATGRGVLVAVGLFMVLKALAGAPDRAFLYFNF</sequence>